<dbReference type="InterPro" id="IPR049177">
    <property type="entry name" value="MgtC_SapB_SrpB_YhiD_N"/>
</dbReference>
<organism evidence="10 11">
    <name type="scientific">Desmospora profundinema</name>
    <dbReference type="NCBI Taxonomy" id="1571184"/>
    <lineage>
        <taxon>Bacteria</taxon>
        <taxon>Bacillati</taxon>
        <taxon>Bacillota</taxon>
        <taxon>Bacilli</taxon>
        <taxon>Bacillales</taxon>
        <taxon>Thermoactinomycetaceae</taxon>
        <taxon>Desmospora</taxon>
    </lineage>
</organism>
<feature type="transmembrane region" description="Helical" evidence="7">
    <location>
        <begin position="6"/>
        <end position="23"/>
    </location>
</feature>
<feature type="domain" description="MgtC/SapB/SrpB/YhiD N-terminal" evidence="8">
    <location>
        <begin position="10"/>
        <end position="129"/>
    </location>
</feature>
<evidence type="ECO:0000256" key="1">
    <source>
        <dbReference type="ARBA" id="ARBA00004651"/>
    </source>
</evidence>
<dbReference type="InterPro" id="IPR048640">
    <property type="entry name" value="MgtC-like_C"/>
</dbReference>
<name>A0ABU1IRX5_9BACL</name>
<dbReference type="PANTHER" id="PTHR33778">
    <property type="entry name" value="PROTEIN MGTC"/>
    <property type="match status" value="1"/>
</dbReference>
<evidence type="ECO:0000256" key="5">
    <source>
        <dbReference type="ARBA" id="ARBA00022989"/>
    </source>
</evidence>
<dbReference type="Pfam" id="PF02308">
    <property type="entry name" value="MgtC"/>
    <property type="match status" value="1"/>
</dbReference>
<evidence type="ECO:0000256" key="3">
    <source>
        <dbReference type="ARBA" id="ARBA00022475"/>
    </source>
</evidence>
<keyword evidence="4 7" id="KW-0812">Transmembrane</keyword>
<dbReference type="Gene3D" id="3.30.70.260">
    <property type="match status" value="1"/>
</dbReference>
<dbReference type="Pfam" id="PF21770">
    <property type="entry name" value="MgtC_SapB_C"/>
    <property type="match status" value="1"/>
</dbReference>
<evidence type="ECO:0000256" key="4">
    <source>
        <dbReference type="ARBA" id="ARBA00022692"/>
    </source>
</evidence>
<keyword evidence="11" id="KW-1185">Reference proteome</keyword>
<dbReference type="PRINTS" id="PR01837">
    <property type="entry name" value="MGTCSAPBPROT"/>
</dbReference>
<gene>
    <name evidence="10" type="ORF">JOE21_003506</name>
</gene>
<keyword evidence="5 7" id="KW-1133">Transmembrane helix</keyword>
<comment type="caution">
    <text evidence="10">The sequence shown here is derived from an EMBL/GenBank/DDBJ whole genome shotgun (WGS) entry which is preliminary data.</text>
</comment>
<dbReference type="EMBL" id="JAVDQG010000010">
    <property type="protein sequence ID" value="MDR6227483.1"/>
    <property type="molecule type" value="Genomic_DNA"/>
</dbReference>
<proteinExistence type="inferred from homology"/>
<dbReference type="PANTHER" id="PTHR33778:SF3">
    <property type="entry name" value="PROTEIN MGTC"/>
    <property type="match status" value="1"/>
</dbReference>
<evidence type="ECO:0000259" key="9">
    <source>
        <dbReference type="Pfam" id="PF21770"/>
    </source>
</evidence>
<reference evidence="10 11" key="1">
    <citation type="submission" date="2023-07" db="EMBL/GenBank/DDBJ databases">
        <title>Genomic Encyclopedia of Type Strains, Phase IV (KMG-IV): sequencing the most valuable type-strain genomes for metagenomic binning, comparative biology and taxonomic classification.</title>
        <authorList>
            <person name="Goeker M."/>
        </authorList>
    </citation>
    <scope>NUCLEOTIDE SEQUENCE [LARGE SCALE GENOMIC DNA]</scope>
    <source>
        <strain evidence="10 11">DSM 45903</strain>
    </source>
</reference>
<dbReference type="Proteomes" id="UP001185012">
    <property type="component" value="Unassembled WGS sequence"/>
</dbReference>
<protein>
    <submittedName>
        <fullName evidence="10">Mg2+ transporter-C (MgtC) family protein</fullName>
    </submittedName>
</protein>
<comment type="similarity">
    <text evidence="2">Belongs to the MgtC/SapB family.</text>
</comment>
<evidence type="ECO:0000259" key="8">
    <source>
        <dbReference type="Pfam" id="PF02308"/>
    </source>
</evidence>
<dbReference type="RefSeq" id="WP_309868535.1">
    <property type="nucleotide sequence ID" value="NZ_JAVDQG010000010.1"/>
</dbReference>
<feature type="transmembrane region" description="Helical" evidence="7">
    <location>
        <begin position="35"/>
        <end position="54"/>
    </location>
</feature>
<keyword evidence="6 7" id="KW-0472">Membrane</keyword>
<evidence type="ECO:0000313" key="11">
    <source>
        <dbReference type="Proteomes" id="UP001185012"/>
    </source>
</evidence>
<evidence type="ECO:0000256" key="7">
    <source>
        <dbReference type="SAM" id="Phobius"/>
    </source>
</evidence>
<feature type="domain" description="MgtC-like C-terminal" evidence="9">
    <location>
        <begin position="146"/>
        <end position="223"/>
    </location>
</feature>
<comment type="subcellular location">
    <subcellularLocation>
        <location evidence="1">Cell membrane</location>
        <topology evidence="1">Multi-pass membrane protein</topology>
    </subcellularLocation>
</comment>
<sequence>MGWEEGWIPLFVAFVAGAAIGLERQWRQRMAGLRTNVLVSLGAALYVLLSVMVVDEVSSTRVAAQVVSGIGFLGAGVIIRDGFSVRGLNTAATLWCAGAVGTLSGAGFYWQAMSGAGIIILANVILRPIAFKMNSRSGPTDSEADYLVSTTCLERDEVHIRVMLMHMVNARSVGLRKLYSEDIEGTEKVVVKAHLHSSERKDTVIEEIVGLLSLETGITAVGWSKCNETRYELG</sequence>
<accession>A0ABU1IRX5</accession>
<feature type="transmembrane region" description="Helical" evidence="7">
    <location>
        <begin position="108"/>
        <end position="126"/>
    </location>
</feature>
<evidence type="ECO:0000313" key="10">
    <source>
        <dbReference type="EMBL" id="MDR6227483.1"/>
    </source>
</evidence>
<evidence type="ECO:0000256" key="6">
    <source>
        <dbReference type="ARBA" id="ARBA00023136"/>
    </source>
</evidence>
<evidence type="ECO:0000256" key="2">
    <source>
        <dbReference type="ARBA" id="ARBA00009298"/>
    </source>
</evidence>
<dbReference type="InterPro" id="IPR003416">
    <property type="entry name" value="MgtC/SapB/SrpB/YhiD_fam"/>
</dbReference>
<keyword evidence="3" id="KW-1003">Cell membrane</keyword>